<reference evidence="1 2" key="1">
    <citation type="journal article" date="2013" name="Int. J. Syst. Evol. Microbiol.">
        <title>Ilumatobacter nonamiense sp. nov. and Ilumatobacter coccineum sp. nov., isolated from seashore sand.</title>
        <authorList>
            <person name="Matsumoto A."/>
            <person name="Kasai H."/>
            <person name="Matsuo Y."/>
            <person name="Shizuri Y."/>
            <person name="Ichikawa N."/>
            <person name="Fujita N."/>
            <person name="Omura S."/>
            <person name="Takahashi Y."/>
        </authorList>
    </citation>
    <scope>NUCLEOTIDE SEQUENCE [LARGE SCALE GENOMIC DNA]</scope>
    <source>
        <strain evidence="2">NBRC 103263 / KCTC 29153 / YM16-304</strain>
    </source>
</reference>
<dbReference type="AlphaFoldDB" id="A0A6C7E9Q0"/>
<dbReference type="Proteomes" id="UP000011863">
    <property type="component" value="Chromosome"/>
</dbReference>
<protein>
    <recommendedName>
        <fullName evidence="3">DUF4331 domain-containing protein</fullName>
    </recommendedName>
</protein>
<keyword evidence="2" id="KW-1185">Reference proteome</keyword>
<gene>
    <name evidence="1" type="ORF">YM304_15610</name>
</gene>
<evidence type="ECO:0000313" key="2">
    <source>
        <dbReference type="Proteomes" id="UP000011863"/>
    </source>
</evidence>
<organism evidence="1 2">
    <name type="scientific">Ilumatobacter coccineus (strain NBRC 103263 / KCTC 29153 / YM16-304)</name>
    <dbReference type="NCBI Taxonomy" id="1313172"/>
    <lineage>
        <taxon>Bacteria</taxon>
        <taxon>Bacillati</taxon>
        <taxon>Actinomycetota</taxon>
        <taxon>Acidimicrobiia</taxon>
        <taxon>Acidimicrobiales</taxon>
        <taxon>Ilumatobacteraceae</taxon>
        <taxon>Ilumatobacter</taxon>
    </lineage>
</organism>
<proteinExistence type="predicted"/>
<accession>A0A6C7E9Q0</accession>
<dbReference type="KEGG" id="aym:YM304_15610"/>
<dbReference type="InterPro" id="IPR025566">
    <property type="entry name" value="DUF4331"/>
</dbReference>
<sequence length="935" mass="97553">MGYEQLCGSALALRFTSGWCTPIGNINPHEGDLTMTGTSPKARRWKQTVAVGAGFAALASVVAVQAGPTGLSASSHREAPLIAGDPRADNTDVYAFVSPDDPDTVTVIANWLPFEEPNGGPNFYPWATGTPTEGARYNIKIDNDGDAFPDLTYEWTFETIIKDAGQFLYNTGPFDSVTDPELNVYQTYDLTVITDPFDTPGDPSDDLEQLLLDDAIAAPSIAGATSTPDYQPLVDEAVASGQIPGGGQSFVGQADDPFFLDLRVFDLLYGADATEVGEDTLAGYNVNSIALQLPKDALALNGSATDNPVIGIWSTTDRSKLVEDEGTALPGDETVVSEFQQVSRLGNPLVNEVVLPLALKDAFNSIPPTADATIPEAVDAVQNPILPPIVEAVYGVPAPEGERSDLVEIFLQGISIENDGLSGDPDENPALKADLNSLALNADVSTITPSEMLRLNMAVPVTPEANASTAGVIGGDFQGFPNGRRLEDDILDAAFQVTEGIVFKDGADLSALAVVDSVDRNDREFSDVFPYLALPHVDSVVNGTERTPRAPEFVSVEAERVLETRTTTPGGQIGYNGTKPVADQKIDVDVSGVVPDDAAAVFVTVSAIQPDVQGYVTVYADCDNEHPTAASLNPLVDTNVSNLVAAELDDDGSICLYTSGSTHLAVDVNGYQPSTSSYLPNAPERVLETRANAEGGQVGYAGPTPAADDVITVKVTETPGAGLAADTAAVVLNVTSIRAAGNGFVTAYPCDEEQPVTANLNLEASTVRGNLLVSKVSAAGTVCLYTSSGTELTADLQGSYPAGTSYVPIVPERLLETRQGVPGGRIGHTGDKPIDGEIIELKVIGVGTNPAPEGSGTVMLNIAAIQAESNGYITVFECGTTMPLAANGVYAPGANTSTLVAAPVNEDGRTCVFTSGSAHITADISGYFPGTQLVG</sequence>
<dbReference type="Pfam" id="PF14224">
    <property type="entry name" value="DUF4331"/>
    <property type="match status" value="1"/>
</dbReference>
<dbReference type="EMBL" id="AP012057">
    <property type="protein sequence ID" value="BAN01875.1"/>
    <property type="molecule type" value="Genomic_DNA"/>
</dbReference>
<name>A0A6C7E9Q0_ILUCY</name>
<evidence type="ECO:0008006" key="3">
    <source>
        <dbReference type="Google" id="ProtNLM"/>
    </source>
</evidence>
<evidence type="ECO:0000313" key="1">
    <source>
        <dbReference type="EMBL" id="BAN01875.1"/>
    </source>
</evidence>